<comment type="caution">
    <text evidence="2">The sequence shown here is derived from an EMBL/GenBank/DDBJ whole genome shotgun (WGS) entry which is preliminary data.</text>
</comment>
<evidence type="ECO:0000256" key="1">
    <source>
        <dbReference type="SAM" id="MobiDB-lite"/>
    </source>
</evidence>
<name>A0ABU7NMC9_9ACTN</name>
<protein>
    <submittedName>
        <fullName evidence="2">Uncharacterized protein</fullName>
    </submittedName>
</protein>
<reference evidence="2 3" key="1">
    <citation type="submission" date="2023-12" db="EMBL/GenBank/DDBJ databases">
        <title>30 novel species of actinomycetes from the DSMZ collection.</title>
        <authorList>
            <person name="Nouioui I."/>
        </authorList>
    </citation>
    <scope>NUCLEOTIDE SEQUENCE [LARGE SCALE GENOMIC DNA]</scope>
    <source>
        <strain evidence="2 3">DSM 41528</strain>
    </source>
</reference>
<organism evidence="2 3">
    <name type="scientific">Streptomyces bugieae</name>
    <dbReference type="NCBI Taxonomy" id="3098223"/>
    <lineage>
        <taxon>Bacteria</taxon>
        <taxon>Bacillati</taxon>
        <taxon>Actinomycetota</taxon>
        <taxon>Actinomycetes</taxon>
        <taxon>Kitasatosporales</taxon>
        <taxon>Streptomycetaceae</taxon>
        <taxon>Streptomyces</taxon>
    </lineage>
</organism>
<evidence type="ECO:0000313" key="3">
    <source>
        <dbReference type="Proteomes" id="UP001307760"/>
    </source>
</evidence>
<dbReference type="EMBL" id="JAZBJP010000002">
    <property type="protein sequence ID" value="MEE4419490.1"/>
    <property type="molecule type" value="Genomic_DNA"/>
</dbReference>
<gene>
    <name evidence="2" type="ORF">V2J85_09015</name>
</gene>
<accession>A0ABU7NMC9</accession>
<feature type="region of interest" description="Disordered" evidence="1">
    <location>
        <begin position="1"/>
        <end position="29"/>
    </location>
</feature>
<dbReference type="Proteomes" id="UP001307760">
    <property type="component" value="Unassembled WGS sequence"/>
</dbReference>
<dbReference type="RefSeq" id="WP_330821144.1">
    <property type="nucleotide sequence ID" value="NZ_JAZBJP010000002.1"/>
</dbReference>
<evidence type="ECO:0000313" key="2">
    <source>
        <dbReference type="EMBL" id="MEE4419490.1"/>
    </source>
</evidence>
<keyword evidence="3" id="KW-1185">Reference proteome</keyword>
<proteinExistence type="predicted"/>
<sequence length="48" mass="5401">MLSVEEQYGSPWDGHGNNEDRRNKGQRNMAHVDAAEAVFAVVVPQFRS</sequence>